<dbReference type="AlphaFoldDB" id="A0AAD8Q5N8"/>
<proteinExistence type="predicted"/>
<evidence type="ECO:0000313" key="3">
    <source>
        <dbReference type="Proteomes" id="UP001230504"/>
    </source>
</evidence>
<feature type="region of interest" description="Disordered" evidence="1">
    <location>
        <begin position="155"/>
        <end position="178"/>
    </location>
</feature>
<dbReference type="GeneID" id="85441363"/>
<dbReference type="EMBL" id="JAHLJV010000012">
    <property type="protein sequence ID" value="KAK1596356.1"/>
    <property type="molecule type" value="Genomic_DNA"/>
</dbReference>
<gene>
    <name evidence="2" type="ORF">LY79DRAFT_544572</name>
</gene>
<sequence>MPRPPHPPQRKDIVRAPARAARRRYLPSLSCRTRKEGVKKKASSRWRMTFLVWQIASTSICILHRDGYLCSSPCTANTRIFSPASLILPHQPCRASSCSSCSCGSGGRGAGRPRRSVLVSTPVRQELGPSRPGARAYVHLPVRRRASGEIFNNNKKRRRRKKKPQRRRKEGRKERIKKNLPTKKWRFGFCCRPRL</sequence>
<accession>A0AAD8Q5N8</accession>
<organism evidence="2 3">
    <name type="scientific">Colletotrichum navitas</name>
    <dbReference type="NCBI Taxonomy" id="681940"/>
    <lineage>
        <taxon>Eukaryota</taxon>
        <taxon>Fungi</taxon>
        <taxon>Dikarya</taxon>
        <taxon>Ascomycota</taxon>
        <taxon>Pezizomycotina</taxon>
        <taxon>Sordariomycetes</taxon>
        <taxon>Hypocreomycetidae</taxon>
        <taxon>Glomerellales</taxon>
        <taxon>Glomerellaceae</taxon>
        <taxon>Colletotrichum</taxon>
        <taxon>Colletotrichum graminicola species complex</taxon>
    </lineage>
</organism>
<evidence type="ECO:0000313" key="2">
    <source>
        <dbReference type="EMBL" id="KAK1596356.1"/>
    </source>
</evidence>
<dbReference type="Proteomes" id="UP001230504">
    <property type="component" value="Unassembled WGS sequence"/>
</dbReference>
<evidence type="ECO:0000256" key="1">
    <source>
        <dbReference type="SAM" id="MobiDB-lite"/>
    </source>
</evidence>
<name>A0AAD8Q5N8_9PEZI</name>
<keyword evidence="3" id="KW-1185">Reference proteome</keyword>
<comment type="caution">
    <text evidence="2">The sequence shown here is derived from an EMBL/GenBank/DDBJ whole genome shotgun (WGS) entry which is preliminary data.</text>
</comment>
<protein>
    <submittedName>
        <fullName evidence="2">Uncharacterized protein</fullName>
    </submittedName>
</protein>
<dbReference type="RefSeq" id="XP_060417242.1">
    <property type="nucleotide sequence ID" value="XM_060557123.1"/>
</dbReference>
<reference evidence="2" key="1">
    <citation type="submission" date="2021-06" db="EMBL/GenBank/DDBJ databases">
        <title>Comparative genomics, transcriptomics and evolutionary studies reveal genomic signatures of adaptation to plant cell wall in hemibiotrophic fungi.</title>
        <authorList>
            <consortium name="DOE Joint Genome Institute"/>
            <person name="Baroncelli R."/>
            <person name="Diaz J.F."/>
            <person name="Benocci T."/>
            <person name="Peng M."/>
            <person name="Battaglia E."/>
            <person name="Haridas S."/>
            <person name="Andreopoulos W."/>
            <person name="Labutti K."/>
            <person name="Pangilinan J."/>
            <person name="Floch G.L."/>
            <person name="Makela M.R."/>
            <person name="Henrissat B."/>
            <person name="Grigoriev I.V."/>
            <person name="Crouch J.A."/>
            <person name="De Vries R.P."/>
            <person name="Sukno S.A."/>
            <person name="Thon M.R."/>
        </authorList>
    </citation>
    <scope>NUCLEOTIDE SEQUENCE</scope>
    <source>
        <strain evidence="2">CBS 125086</strain>
    </source>
</reference>